<gene>
    <name evidence="1" type="ORF">J7302_06050</name>
</gene>
<accession>A0ABS5XDC7</accession>
<comment type="caution">
    <text evidence="1">The sequence shown here is derived from an EMBL/GenBank/DDBJ whole genome shotgun (WGS) entry which is preliminary data.</text>
</comment>
<proteinExistence type="predicted"/>
<evidence type="ECO:0000313" key="1">
    <source>
        <dbReference type="EMBL" id="MBT8765691.1"/>
    </source>
</evidence>
<dbReference type="NCBIfam" id="TIGR01837">
    <property type="entry name" value="PHA_granule_1"/>
    <property type="match status" value="1"/>
</dbReference>
<keyword evidence="2" id="KW-1185">Reference proteome</keyword>
<organism evidence="1 2">
    <name type="scientific">Metapseudomonas boanensis</name>
    <dbReference type="NCBI Taxonomy" id="2822138"/>
    <lineage>
        <taxon>Bacteria</taxon>
        <taxon>Pseudomonadati</taxon>
        <taxon>Pseudomonadota</taxon>
        <taxon>Gammaproteobacteria</taxon>
        <taxon>Pseudomonadales</taxon>
        <taxon>Pseudomonadaceae</taxon>
        <taxon>Metapseudomonas</taxon>
    </lineage>
</organism>
<dbReference type="InterPro" id="IPR008769">
    <property type="entry name" value="PhaF_PhaI"/>
</dbReference>
<name>A0ABS5XDC7_9GAMM</name>
<dbReference type="Proteomes" id="UP001519667">
    <property type="component" value="Unassembled WGS sequence"/>
</dbReference>
<dbReference type="EMBL" id="JAGTIS010000002">
    <property type="protein sequence ID" value="MBT8765691.1"/>
    <property type="molecule type" value="Genomic_DNA"/>
</dbReference>
<dbReference type="PANTHER" id="PTHR38664">
    <property type="entry name" value="SLR0058 PROTEIN"/>
    <property type="match status" value="1"/>
</dbReference>
<protein>
    <submittedName>
        <fullName evidence="1">Phasin family protein</fullName>
    </submittedName>
</protein>
<dbReference type="Pfam" id="PF05597">
    <property type="entry name" value="Phasin"/>
    <property type="match status" value="1"/>
</dbReference>
<reference evidence="1 2" key="1">
    <citation type="submission" date="2021-04" db="EMBL/GenBank/DDBJ databases">
        <title>Pseudomonas boanensis sp. nov., a bacterium isolated from river water used for household purposes in Boane District, Mozambique.</title>
        <authorList>
            <person name="Nicklasson M."/>
            <person name="Martin-Rodriguez A.J."/>
            <person name="Thorell K."/>
            <person name="Neves L."/>
            <person name="Mussagy A."/>
            <person name="Rydberg H.A."/>
            <person name="Hernroth B."/>
            <person name="Svensson-Stadler L."/>
            <person name="Sjoling A."/>
        </authorList>
    </citation>
    <scope>NUCLEOTIDE SEQUENCE [LARGE SCALE GENOMIC DNA]</scope>
    <source>
        <strain evidence="1 2">DB1</strain>
    </source>
</reference>
<evidence type="ECO:0000313" key="2">
    <source>
        <dbReference type="Proteomes" id="UP001519667"/>
    </source>
</evidence>
<dbReference type="PANTHER" id="PTHR38664:SF1">
    <property type="entry name" value="SLR0058 PROTEIN"/>
    <property type="match status" value="1"/>
</dbReference>
<sequence>MARVAAKKKVEKVESKTTVLADVKLYARKIWLAGLGAYAKAGQEGVDYFKELVKAGEGVEEQGKKLVDEQVEAANSQFDSVKSSVTVVKGKVEVQFDKIEKAFDDRVASALNRIGIPSRKDVEVLSAKLDELSALLEHVARTK</sequence>
<dbReference type="RefSeq" id="WP_215371794.1">
    <property type="nucleotide sequence ID" value="NZ_JAGTIS010000002.1"/>
</dbReference>